<organism evidence="2 3">
    <name type="scientific">Pontibacter burrus</name>
    <dbReference type="NCBI Taxonomy" id="2704466"/>
    <lineage>
        <taxon>Bacteria</taxon>
        <taxon>Pseudomonadati</taxon>
        <taxon>Bacteroidota</taxon>
        <taxon>Cytophagia</taxon>
        <taxon>Cytophagales</taxon>
        <taxon>Hymenobacteraceae</taxon>
        <taxon>Pontibacter</taxon>
    </lineage>
</organism>
<sequence>MIILGILAFVYPISVIIGLAFYIGLLLAIVGVLWMVTAFSNKDKSQWGWILAVGLFDMVLGAVLLFFPLQTVMVFAILTGFWAIFTGMLQIIAFFSVRKVHSSTWGLMLLMGVLAIVLGMFLIWSPFAGAVALTYVLGIEAFLIGIMSLVYSFRLRKIASPSAGEGPYQFSH</sequence>
<feature type="transmembrane region" description="Helical" evidence="1">
    <location>
        <begin position="6"/>
        <end position="35"/>
    </location>
</feature>
<dbReference type="RefSeq" id="WP_163913785.1">
    <property type="nucleotide sequence ID" value="NZ_JAAGWD010000002.1"/>
</dbReference>
<evidence type="ECO:0000313" key="2">
    <source>
        <dbReference type="EMBL" id="NEM97444.1"/>
    </source>
</evidence>
<dbReference type="InterPro" id="IPR052712">
    <property type="entry name" value="Acid_resist_chaperone_HdeD"/>
</dbReference>
<dbReference type="EMBL" id="JAAGWD010000002">
    <property type="protein sequence ID" value="NEM97444.1"/>
    <property type="molecule type" value="Genomic_DNA"/>
</dbReference>
<evidence type="ECO:0008006" key="4">
    <source>
        <dbReference type="Google" id="ProtNLM"/>
    </source>
</evidence>
<protein>
    <recommendedName>
        <fullName evidence="4">HdeD family acid-resistance protein</fullName>
    </recommendedName>
</protein>
<name>A0A6B3LVH4_9BACT</name>
<keyword evidence="3" id="KW-1185">Reference proteome</keyword>
<reference evidence="2 3" key="1">
    <citation type="submission" date="2020-02" db="EMBL/GenBank/DDBJ databases">
        <authorList>
            <person name="Kim M.K."/>
        </authorList>
    </citation>
    <scope>NUCLEOTIDE SEQUENCE [LARGE SCALE GENOMIC DNA]</scope>
    <source>
        <strain evidence="2 3">BT327</strain>
    </source>
</reference>
<dbReference type="InterPro" id="IPR005325">
    <property type="entry name" value="DUF308_memb"/>
</dbReference>
<evidence type="ECO:0000313" key="3">
    <source>
        <dbReference type="Proteomes" id="UP000474777"/>
    </source>
</evidence>
<comment type="caution">
    <text evidence="2">The sequence shown here is derived from an EMBL/GenBank/DDBJ whole genome shotgun (WGS) entry which is preliminary data.</text>
</comment>
<feature type="transmembrane region" description="Helical" evidence="1">
    <location>
        <begin position="47"/>
        <end position="67"/>
    </location>
</feature>
<keyword evidence="1" id="KW-0812">Transmembrane</keyword>
<feature type="transmembrane region" description="Helical" evidence="1">
    <location>
        <begin position="73"/>
        <end position="95"/>
    </location>
</feature>
<dbReference type="Proteomes" id="UP000474777">
    <property type="component" value="Unassembled WGS sequence"/>
</dbReference>
<dbReference type="PANTHER" id="PTHR34989">
    <property type="entry name" value="PROTEIN HDED"/>
    <property type="match status" value="1"/>
</dbReference>
<feature type="transmembrane region" description="Helical" evidence="1">
    <location>
        <begin position="107"/>
        <end position="127"/>
    </location>
</feature>
<dbReference type="PANTHER" id="PTHR34989:SF1">
    <property type="entry name" value="PROTEIN HDED"/>
    <property type="match status" value="1"/>
</dbReference>
<evidence type="ECO:0000256" key="1">
    <source>
        <dbReference type="SAM" id="Phobius"/>
    </source>
</evidence>
<proteinExistence type="predicted"/>
<dbReference type="AlphaFoldDB" id="A0A6B3LVH4"/>
<dbReference type="GO" id="GO:0005886">
    <property type="term" value="C:plasma membrane"/>
    <property type="evidence" value="ECO:0007669"/>
    <property type="project" value="TreeGrafter"/>
</dbReference>
<keyword evidence="1" id="KW-0472">Membrane</keyword>
<accession>A0A6B3LVH4</accession>
<feature type="transmembrane region" description="Helical" evidence="1">
    <location>
        <begin position="133"/>
        <end position="153"/>
    </location>
</feature>
<keyword evidence="1" id="KW-1133">Transmembrane helix</keyword>
<dbReference type="Pfam" id="PF03729">
    <property type="entry name" value="DUF308"/>
    <property type="match status" value="1"/>
</dbReference>
<gene>
    <name evidence="2" type="ORF">GXP69_07040</name>
</gene>